<name>K0SKG1_THAOC</name>
<sequence length="71" mass="7162">MATPSPLGSRPVDGEPEGGASMASGRSNSAQIEPTAPTTAAAKPLVAAELAPHWPPAAYGPTATLWIQLQL</sequence>
<evidence type="ECO:0000313" key="2">
    <source>
        <dbReference type="EMBL" id="EJK58962.1"/>
    </source>
</evidence>
<organism evidence="2 3">
    <name type="scientific">Thalassiosira oceanica</name>
    <name type="common">Marine diatom</name>
    <dbReference type="NCBI Taxonomy" id="159749"/>
    <lineage>
        <taxon>Eukaryota</taxon>
        <taxon>Sar</taxon>
        <taxon>Stramenopiles</taxon>
        <taxon>Ochrophyta</taxon>
        <taxon>Bacillariophyta</taxon>
        <taxon>Coscinodiscophyceae</taxon>
        <taxon>Thalassiosirophycidae</taxon>
        <taxon>Thalassiosirales</taxon>
        <taxon>Thalassiosiraceae</taxon>
        <taxon>Thalassiosira</taxon>
    </lineage>
</organism>
<accession>K0SKG1</accession>
<gene>
    <name evidence="2" type="ORF">THAOC_20873</name>
</gene>
<feature type="region of interest" description="Disordered" evidence="1">
    <location>
        <begin position="1"/>
        <end position="40"/>
    </location>
</feature>
<evidence type="ECO:0000256" key="1">
    <source>
        <dbReference type="SAM" id="MobiDB-lite"/>
    </source>
</evidence>
<proteinExistence type="predicted"/>
<comment type="caution">
    <text evidence="2">The sequence shown here is derived from an EMBL/GenBank/DDBJ whole genome shotgun (WGS) entry which is preliminary data.</text>
</comment>
<reference evidence="2 3" key="1">
    <citation type="journal article" date="2012" name="Genome Biol.">
        <title>Genome and low-iron response of an oceanic diatom adapted to chronic iron limitation.</title>
        <authorList>
            <person name="Lommer M."/>
            <person name="Specht M."/>
            <person name="Roy A.S."/>
            <person name="Kraemer L."/>
            <person name="Andreson R."/>
            <person name="Gutowska M.A."/>
            <person name="Wolf J."/>
            <person name="Bergner S.V."/>
            <person name="Schilhabel M.B."/>
            <person name="Klostermeier U.C."/>
            <person name="Beiko R.G."/>
            <person name="Rosenstiel P."/>
            <person name="Hippler M."/>
            <person name="Laroche J."/>
        </authorList>
    </citation>
    <scope>NUCLEOTIDE SEQUENCE [LARGE SCALE GENOMIC DNA]</scope>
    <source>
        <strain evidence="2 3">CCMP1005</strain>
    </source>
</reference>
<dbReference type="EMBL" id="AGNL01023898">
    <property type="protein sequence ID" value="EJK58962.1"/>
    <property type="molecule type" value="Genomic_DNA"/>
</dbReference>
<evidence type="ECO:0000313" key="3">
    <source>
        <dbReference type="Proteomes" id="UP000266841"/>
    </source>
</evidence>
<dbReference type="Proteomes" id="UP000266841">
    <property type="component" value="Unassembled WGS sequence"/>
</dbReference>
<protein>
    <submittedName>
        <fullName evidence="2">Uncharacterized protein</fullName>
    </submittedName>
</protein>
<keyword evidence="3" id="KW-1185">Reference proteome</keyword>
<dbReference type="AlphaFoldDB" id="K0SKG1"/>